<dbReference type="InterPro" id="IPR024538">
    <property type="entry name" value="DUF3878"/>
</dbReference>
<dbReference type="Pfam" id="PF12994">
    <property type="entry name" value="DUF3878"/>
    <property type="match status" value="1"/>
</dbReference>
<keyword evidence="2" id="KW-1185">Reference proteome</keyword>
<evidence type="ECO:0000313" key="1">
    <source>
        <dbReference type="EMBL" id="MBC8558310.1"/>
    </source>
</evidence>
<proteinExistence type="predicted"/>
<accession>A0ABR7MWY2</accession>
<dbReference type="EMBL" id="JACRSW010000040">
    <property type="protein sequence ID" value="MBC8558310.1"/>
    <property type="molecule type" value="Genomic_DNA"/>
</dbReference>
<comment type="caution">
    <text evidence="1">The sequence shown here is derived from an EMBL/GenBank/DDBJ whole genome shotgun (WGS) entry which is preliminary data.</text>
</comment>
<gene>
    <name evidence="1" type="ORF">H8700_11440</name>
</gene>
<sequence>MLIRVVKKGNRDMCAVSGLPANTEEWKRFDRIFEENVLELGFDEQKNEIYLVYMMTDAIESILVLEQAVMTGEFDRQYEGECSGSITTLEDGNYMLAVRQGKDNAFTVRFQAIHCEETLYDYHKIGHFWMKDYEILRHLTYQIGLIYEKAVFMGESYCNRKERALLPLYDLAPLRKYFCVYWEENESFSSTTEAVDTAIHNASVIRDKSLVHLFKKYRLFVDKDRQNSIVCGYYERKIMKALAQAKHWKFIKQLFVLIQDAAKDYEQPSFGSQKEQWIEKSRKVLQEKYPERWILEEHSFCIGEPFSYRFHVCRLQKKRGKIVLDRIEYKVDQDGMLRQI</sequence>
<protein>
    <submittedName>
        <fullName evidence="1">DUF3878 family protein</fullName>
    </submittedName>
</protein>
<dbReference type="RefSeq" id="WP_249305715.1">
    <property type="nucleotide sequence ID" value="NZ_JACRSW010000040.1"/>
</dbReference>
<name>A0ABR7MWY2_9FIRM</name>
<reference evidence="1 2" key="1">
    <citation type="submission" date="2020-08" db="EMBL/GenBank/DDBJ databases">
        <title>Genome public.</title>
        <authorList>
            <person name="Liu C."/>
            <person name="Sun Q."/>
        </authorList>
    </citation>
    <scope>NUCLEOTIDE SEQUENCE [LARGE SCALE GENOMIC DNA]</scope>
    <source>
        <strain evidence="1 2">BX3</strain>
    </source>
</reference>
<dbReference type="Proteomes" id="UP000637513">
    <property type="component" value="Unassembled WGS sequence"/>
</dbReference>
<organism evidence="1 2">
    <name type="scientific">Jutongia hominis</name>
    <dbReference type="NCBI Taxonomy" id="2763664"/>
    <lineage>
        <taxon>Bacteria</taxon>
        <taxon>Bacillati</taxon>
        <taxon>Bacillota</taxon>
        <taxon>Clostridia</taxon>
        <taxon>Lachnospirales</taxon>
        <taxon>Lachnospiraceae</taxon>
        <taxon>Jutongia</taxon>
    </lineage>
</organism>
<evidence type="ECO:0000313" key="2">
    <source>
        <dbReference type="Proteomes" id="UP000637513"/>
    </source>
</evidence>